<reference evidence="1 2" key="1">
    <citation type="submission" date="2023-05" db="EMBL/GenBank/DDBJ databases">
        <title>A 100% complete, gapless, phased diploid assembly of the Scenedesmus obliquus UTEX 3031 genome.</title>
        <authorList>
            <person name="Biondi T.C."/>
            <person name="Hanschen E.R."/>
            <person name="Kwon T."/>
            <person name="Eng W."/>
            <person name="Kruse C.P.S."/>
            <person name="Koehler S.I."/>
            <person name="Kunde Y."/>
            <person name="Gleasner C.D."/>
            <person name="You Mak K.T."/>
            <person name="Polle J."/>
            <person name="Hovde B.T."/>
            <person name="Starkenburg S.R."/>
        </authorList>
    </citation>
    <scope>NUCLEOTIDE SEQUENCE [LARGE SCALE GENOMIC DNA]</scope>
    <source>
        <strain evidence="1 2">DOE0152z</strain>
    </source>
</reference>
<sequence length="92" mass="10506">MAMGFSESKTLQVSSNAGHAGICTWHRVVDRDGQGTHWSRQRHPACITYLGFQGAADANLIWAVWDPFEPEQHTERMRKVHTHLKDLTIHQN</sequence>
<organism evidence="1 2">
    <name type="scientific">Tetradesmus obliquus</name>
    <name type="common">Green alga</name>
    <name type="synonym">Acutodesmus obliquus</name>
    <dbReference type="NCBI Taxonomy" id="3088"/>
    <lineage>
        <taxon>Eukaryota</taxon>
        <taxon>Viridiplantae</taxon>
        <taxon>Chlorophyta</taxon>
        <taxon>core chlorophytes</taxon>
        <taxon>Chlorophyceae</taxon>
        <taxon>CS clade</taxon>
        <taxon>Sphaeropleales</taxon>
        <taxon>Scenedesmaceae</taxon>
        <taxon>Tetradesmus</taxon>
    </lineage>
</organism>
<dbReference type="EMBL" id="CP126210">
    <property type="protein sequence ID" value="WIA11254.1"/>
    <property type="molecule type" value="Genomic_DNA"/>
</dbReference>
<keyword evidence="2" id="KW-1185">Reference proteome</keyword>
<accession>A0ABY8TQT5</accession>
<evidence type="ECO:0000313" key="2">
    <source>
        <dbReference type="Proteomes" id="UP001244341"/>
    </source>
</evidence>
<proteinExistence type="predicted"/>
<dbReference type="Proteomes" id="UP001244341">
    <property type="component" value="Chromosome 3b"/>
</dbReference>
<name>A0ABY8TQT5_TETOB</name>
<protein>
    <submittedName>
        <fullName evidence="1">Uncharacterized protein</fullName>
    </submittedName>
</protein>
<evidence type="ECO:0000313" key="1">
    <source>
        <dbReference type="EMBL" id="WIA11254.1"/>
    </source>
</evidence>
<gene>
    <name evidence="1" type="ORF">OEZ85_011380</name>
</gene>